<proteinExistence type="predicted"/>
<feature type="non-terminal residue" evidence="1">
    <location>
        <position position="1"/>
    </location>
</feature>
<gene>
    <name evidence="1" type="ORF">OXX778_LOCUS23611</name>
</gene>
<evidence type="ECO:0000313" key="1">
    <source>
        <dbReference type="EMBL" id="CAF1161914.1"/>
    </source>
</evidence>
<protein>
    <submittedName>
        <fullName evidence="1">Uncharacterized protein</fullName>
    </submittedName>
</protein>
<comment type="caution">
    <text evidence="1">The sequence shown here is derived from an EMBL/GenBank/DDBJ whole genome shotgun (WGS) entry which is preliminary data.</text>
</comment>
<evidence type="ECO:0000313" key="2">
    <source>
        <dbReference type="Proteomes" id="UP000663879"/>
    </source>
</evidence>
<name>A0A814TGJ9_9BILA</name>
<dbReference type="EMBL" id="CAJNOC010014662">
    <property type="protein sequence ID" value="CAF1161914.1"/>
    <property type="molecule type" value="Genomic_DNA"/>
</dbReference>
<sequence>PPNRHMSLSMDNCPRMVQDPLGPITIKYSCKTYYYYYYNDD</sequence>
<accession>A0A814TGJ9</accession>
<dbReference type="AlphaFoldDB" id="A0A814TGJ9"/>
<keyword evidence="2" id="KW-1185">Reference proteome</keyword>
<dbReference type="Proteomes" id="UP000663879">
    <property type="component" value="Unassembled WGS sequence"/>
</dbReference>
<organism evidence="1 2">
    <name type="scientific">Brachionus calyciflorus</name>
    <dbReference type="NCBI Taxonomy" id="104777"/>
    <lineage>
        <taxon>Eukaryota</taxon>
        <taxon>Metazoa</taxon>
        <taxon>Spiralia</taxon>
        <taxon>Gnathifera</taxon>
        <taxon>Rotifera</taxon>
        <taxon>Eurotatoria</taxon>
        <taxon>Monogononta</taxon>
        <taxon>Pseudotrocha</taxon>
        <taxon>Ploima</taxon>
        <taxon>Brachionidae</taxon>
        <taxon>Brachionus</taxon>
    </lineage>
</organism>
<reference evidence="1" key="1">
    <citation type="submission" date="2021-02" db="EMBL/GenBank/DDBJ databases">
        <authorList>
            <person name="Nowell W R."/>
        </authorList>
    </citation>
    <scope>NUCLEOTIDE SEQUENCE</scope>
    <source>
        <strain evidence="1">Ploen Becks lab</strain>
    </source>
</reference>